<dbReference type="EMBL" id="JAAEDK010000046">
    <property type="protein sequence ID" value="MBR0661195.1"/>
    <property type="molecule type" value="Genomic_DNA"/>
</dbReference>
<dbReference type="AlphaFoldDB" id="A0A9X9WLI5"/>
<dbReference type="EMBL" id="JAAVUP010000002">
    <property type="protein sequence ID" value="NKE17560.1"/>
    <property type="molecule type" value="Genomic_DNA"/>
</dbReference>
<evidence type="ECO:0000313" key="2">
    <source>
        <dbReference type="EMBL" id="NKE17560.1"/>
    </source>
</evidence>
<sequence length="115" mass="11533">MIAATRMLDGAAALPPDLAGAPILDRLLLPAWHAALATMRRAAQGSPEARSAAVIAAEITGALADMSFADGARSAPGTLAAIAEAAETDPLFADGRPGMLDDLRGTLDAIARAGT</sequence>
<keyword evidence="3" id="KW-1185">Reference proteome</keyword>
<evidence type="ECO:0000313" key="3">
    <source>
        <dbReference type="Proteomes" id="UP000746741"/>
    </source>
</evidence>
<organism evidence="1 4">
    <name type="scientific">Neoroseomonas oryzicola</name>
    <dbReference type="NCBI Taxonomy" id="535904"/>
    <lineage>
        <taxon>Bacteria</taxon>
        <taxon>Pseudomonadati</taxon>
        <taxon>Pseudomonadota</taxon>
        <taxon>Alphaproteobacteria</taxon>
        <taxon>Acetobacterales</taxon>
        <taxon>Acetobacteraceae</taxon>
        <taxon>Neoroseomonas</taxon>
    </lineage>
</organism>
<reference evidence="1" key="1">
    <citation type="submission" date="2020-01" db="EMBL/GenBank/DDBJ databases">
        <authorList>
            <person name="Rat A."/>
        </authorList>
    </citation>
    <scope>NUCLEOTIDE SEQUENCE</scope>
    <source>
        <strain evidence="1">LMG 31161</strain>
    </source>
</reference>
<protein>
    <submittedName>
        <fullName evidence="1">Uncharacterized protein</fullName>
    </submittedName>
</protein>
<comment type="caution">
    <text evidence="1">The sequence shown here is derived from an EMBL/GenBank/DDBJ whole genome shotgun (WGS) entry which is preliminary data.</text>
</comment>
<accession>A0A9X9WLI5</accession>
<dbReference type="RefSeq" id="WP_168041408.1">
    <property type="nucleotide sequence ID" value="NZ_JAAEDK010000046.1"/>
</dbReference>
<dbReference type="Proteomes" id="UP001138708">
    <property type="component" value="Unassembled WGS sequence"/>
</dbReference>
<proteinExistence type="predicted"/>
<evidence type="ECO:0000313" key="1">
    <source>
        <dbReference type="EMBL" id="MBR0661195.1"/>
    </source>
</evidence>
<dbReference type="Proteomes" id="UP000746741">
    <property type="component" value="Unassembled WGS sequence"/>
</dbReference>
<gene>
    <name evidence="2" type="ORF">GWK15_11455</name>
    <name evidence="1" type="ORF">GXW75_18210</name>
</gene>
<name>A0A9X9WLI5_9PROT</name>
<reference evidence="2 3" key="2">
    <citation type="submission" date="2020-02" db="EMBL/GenBank/DDBJ databases">
        <authorList>
            <person name="Sun Q."/>
            <person name="Inoue M."/>
        </authorList>
    </citation>
    <scope>NUCLEOTIDE SEQUENCE [LARGE SCALE GENOMIC DNA]</scope>
    <source>
        <strain evidence="2 3">KCTC 22478</strain>
    </source>
</reference>
<evidence type="ECO:0000313" key="4">
    <source>
        <dbReference type="Proteomes" id="UP001138708"/>
    </source>
</evidence>
<reference evidence="1" key="3">
    <citation type="journal article" date="2021" name="Syst. Appl. Microbiol.">
        <title>Roseomonas hellenica sp. nov., isolated from roots of wild-growing Alkanna tinctoria.</title>
        <authorList>
            <person name="Rat A."/>
            <person name="Naranjo H.D."/>
            <person name="Lebbe L."/>
            <person name="Cnockaert M."/>
            <person name="Krigas N."/>
            <person name="Grigoriadou K."/>
            <person name="Maloupa E."/>
            <person name="Willems A."/>
        </authorList>
    </citation>
    <scope>NUCLEOTIDE SEQUENCE</scope>
    <source>
        <strain evidence="1">LMG 31161</strain>
    </source>
</reference>